<feature type="signal peptide" evidence="3">
    <location>
        <begin position="1"/>
        <end position="30"/>
    </location>
</feature>
<name>A0ABT9IDY8_9ACTN</name>
<keyword evidence="5" id="KW-1185">Reference proteome</keyword>
<comment type="caution">
    <text evidence="4">The sequence shown here is derived from an EMBL/GenBank/DDBJ whole genome shotgun (WGS) entry which is preliminary data.</text>
</comment>
<dbReference type="RefSeq" id="WP_306000407.1">
    <property type="nucleotide sequence ID" value="NZ_JASNFN010000016.1"/>
</dbReference>
<protein>
    <recommendedName>
        <fullName evidence="6">Fibronectin type-III domain-containing protein</fullName>
    </recommendedName>
</protein>
<dbReference type="InterPro" id="IPR036278">
    <property type="entry name" value="Sialidase_sf"/>
</dbReference>
<sequence length="569" mass="58964">MKRRGRRSRGLWLLALVVALATGGTVPAGADTTTQPQTFQGPGYSPEYADPPTGSENQSKLWFHADAWWALIVEPAGRSVRVFELMPHHIWRPTSAVVNTDTGDVGDALRDGDAVHVVTRSSDASLFYVNLSFDAAARDYRVAAPVLVTPRNSGSPPTIAKDAAGALWVGYATATNVVVIRSLDGGLTWGRVTTLSSGGPGGAVEAGALIAFDDRVGMLWSDQASGSFRFASHRAGDDPTVWTHEVAVSGPNVADNHVSLGRIPGASGDTLVAVVKTADGEPIGNPAAGEIAVLVRAPGGQWSTVPVSSLDEGFNDPIVQVDVATNALHVLASYNGSIVRKTSPLDAIAFPPGMGTTLVNGTGHQLSNPTGTKDVLDARSGLVVLASDWHSRTYRHAEMPLGPPAADPADQVPPTSPPTVQAQVLSSGAVALSWAAASDGDRWVPGGTGVPVAGYVVSRDGVEIASVPTTGMRDQLPAASETAAPRVVEYSVAAVDASGNRSAPAALTVEIPAGGSSRTLVLVAVGLLALAGVLAAGYLLYRWRVVRGTQLPSSPQRSRELTRERTPVA</sequence>
<evidence type="ECO:0000313" key="4">
    <source>
        <dbReference type="EMBL" id="MDP5183800.1"/>
    </source>
</evidence>
<evidence type="ECO:0000256" key="3">
    <source>
        <dbReference type="SAM" id="SignalP"/>
    </source>
</evidence>
<dbReference type="Gene3D" id="2.60.40.10">
    <property type="entry name" value="Immunoglobulins"/>
    <property type="match status" value="1"/>
</dbReference>
<accession>A0ABT9IDY8</accession>
<evidence type="ECO:0000313" key="5">
    <source>
        <dbReference type="Proteomes" id="UP001233673"/>
    </source>
</evidence>
<dbReference type="Proteomes" id="UP001233673">
    <property type="component" value="Unassembled WGS sequence"/>
</dbReference>
<dbReference type="EMBL" id="JASNFN010000016">
    <property type="protein sequence ID" value="MDP5183800.1"/>
    <property type="molecule type" value="Genomic_DNA"/>
</dbReference>
<proteinExistence type="predicted"/>
<feature type="transmembrane region" description="Helical" evidence="2">
    <location>
        <begin position="520"/>
        <end position="541"/>
    </location>
</feature>
<reference evidence="5" key="1">
    <citation type="submission" date="2023-05" db="EMBL/GenBank/DDBJ databases">
        <title>Draft genome of Pseudofrankia sp. BMG5.37.</title>
        <authorList>
            <person name="Gtari M."/>
            <person name="Ghodhbane F."/>
            <person name="Sbissi I."/>
        </authorList>
    </citation>
    <scope>NUCLEOTIDE SEQUENCE [LARGE SCALE GENOMIC DNA]</scope>
    <source>
        <strain evidence="5">BMG 814</strain>
    </source>
</reference>
<keyword evidence="2" id="KW-1133">Transmembrane helix</keyword>
<keyword evidence="2" id="KW-0812">Transmembrane</keyword>
<dbReference type="InterPro" id="IPR013783">
    <property type="entry name" value="Ig-like_fold"/>
</dbReference>
<evidence type="ECO:0000256" key="1">
    <source>
        <dbReference type="SAM" id="MobiDB-lite"/>
    </source>
</evidence>
<feature type="compositionally biased region" description="Low complexity" evidence="1">
    <location>
        <begin position="32"/>
        <end position="43"/>
    </location>
</feature>
<keyword evidence="2" id="KW-0472">Membrane</keyword>
<dbReference type="SUPFAM" id="SSF50939">
    <property type="entry name" value="Sialidases"/>
    <property type="match status" value="1"/>
</dbReference>
<evidence type="ECO:0008006" key="6">
    <source>
        <dbReference type="Google" id="ProtNLM"/>
    </source>
</evidence>
<feature type="region of interest" description="Disordered" evidence="1">
    <location>
        <begin position="25"/>
        <end position="56"/>
    </location>
</feature>
<keyword evidence="3" id="KW-0732">Signal</keyword>
<feature type="region of interest" description="Disordered" evidence="1">
    <location>
        <begin position="400"/>
        <end position="419"/>
    </location>
</feature>
<gene>
    <name evidence="4" type="ORF">QOZ88_14265</name>
</gene>
<organism evidence="4 5">
    <name type="scientific">Blastococcus carthaginiensis</name>
    <dbReference type="NCBI Taxonomy" id="3050034"/>
    <lineage>
        <taxon>Bacteria</taxon>
        <taxon>Bacillati</taxon>
        <taxon>Actinomycetota</taxon>
        <taxon>Actinomycetes</taxon>
        <taxon>Geodermatophilales</taxon>
        <taxon>Geodermatophilaceae</taxon>
        <taxon>Blastococcus</taxon>
    </lineage>
</organism>
<evidence type="ECO:0000256" key="2">
    <source>
        <dbReference type="SAM" id="Phobius"/>
    </source>
</evidence>
<feature type="chain" id="PRO_5045605824" description="Fibronectin type-III domain-containing protein" evidence="3">
    <location>
        <begin position="31"/>
        <end position="569"/>
    </location>
</feature>